<protein>
    <recommendedName>
        <fullName evidence="5">Monopolin complex subunit Csm1/Pcs1 C-terminal domain-containing protein</fullName>
    </recommendedName>
</protein>
<feature type="compositionally biased region" description="Basic and acidic residues" evidence="2">
    <location>
        <begin position="1"/>
        <end position="10"/>
    </location>
</feature>
<feature type="region of interest" description="Disordered" evidence="2">
    <location>
        <begin position="1"/>
        <end position="138"/>
    </location>
</feature>
<feature type="compositionally biased region" description="Basic residues" evidence="2">
    <location>
        <begin position="70"/>
        <end position="88"/>
    </location>
</feature>
<feature type="compositionally biased region" description="Acidic residues" evidence="2">
    <location>
        <begin position="45"/>
        <end position="63"/>
    </location>
</feature>
<dbReference type="Proteomes" id="UP001162060">
    <property type="component" value="Unassembled WGS sequence"/>
</dbReference>
<feature type="compositionally biased region" description="Acidic residues" evidence="2">
    <location>
        <begin position="104"/>
        <end position="114"/>
    </location>
</feature>
<dbReference type="Gene3D" id="3.90.1150.80">
    <property type="match status" value="1"/>
</dbReference>
<name>A0AAV1T1U5_9STRA</name>
<dbReference type="EMBL" id="CAKLBY020000016">
    <property type="protein sequence ID" value="CAK7898210.1"/>
    <property type="molecule type" value="Genomic_DNA"/>
</dbReference>
<evidence type="ECO:0008006" key="5">
    <source>
        <dbReference type="Google" id="ProtNLM"/>
    </source>
</evidence>
<organism evidence="3 4">
    <name type="scientific">Peronospora matthiolae</name>
    <dbReference type="NCBI Taxonomy" id="2874970"/>
    <lineage>
        <taxon>Eukaryota</taxon>
        <taxon>Sar</taxon>
        <taxon>Stramenopiles</taxon>
        <taxon>Oomycota</taxon>
        <taxon>Peronosporomycetes</taxon>
        <taxon>Peronosporales</taxon>
        <taxon>Peronosporaceae</taxon>
        <taxon>Peronospora</taxon>
    </lineage>
</organism>
<comment type="caution">
    <text evidence="3">The sequence shown here is derived from an EMBL/GenBank/DDBJ whole genome shotgun (WGS) entry which is preliminary data.</text>
</comment>
<sequence>MPRRAVEKSKSSSAASEKPKQGRASKKSDGRPAGRKKRRRKSSWDYEDDDGDVAFEAEESGSESEEKRAQLQKKRSRAQKTQVNKKTKTVGSVSKKKVLQDDKEGLEDQDGSQEEQERVLLEEKRRRRKQQYEQESGQMLKEVRDLALHEKKTQEKLIGKLKRDITTLSKQAEEERKKHKKEVDKLVADKMREYDANQRTKDDGDVEKIALREHIRELESQFASFKRSTGPDDVVTVNAAAVSAASVVQNSEASIQLDQANKLLKMYRLVTSMDIRLIQSTDDDEQDGDDCTEIACTITDSATGNQFEFELAIPATTSSEIEYLPSEKPPTGIKVPSYLREELSFSRSEMTKFSRSVLDIVIRKKKS</sequence>
<accession>A0AAV1T1U5</accession>
<keyword evidence="1" id="KW-0175">Coiled coil</keyword>
<evidence type="ECO:0000256" key="1">
    <source>
        <dbReference type="SAM" id="Coils"/>
    </source>
</evidence>
<evidence type="ECO:0000313" key="3">
    <source>
        <dbReference type="EMBL" id="CAK7898210.1"/>
    </source>
</evidence>
<dbReference type="InterPro" id="IPR038608">
    <property type="entry name" value="Csm1/Pcs1_C_sf"/>
</dbReference>
<evidence type="ECO:0000313" key="4">
    <source>
        <dbReference type="Proteomes" id="UP001162060"/>
    </source>
</evidence>
<reference evidence="3" key="1">
    <citation type="submission" date="2024-01" db="EMBL/GenBank/DDBJ databases">
        <authorList>
            <person name="Webb A."/>
        </authorList>
    </citation>
    <scope>NUCLEOTIDE SEQUENCE</scope>
    <source>
        <strain evidence="3">Pm1</strain>
    </source>
</reference>
<gene>
    <name evidence="3" type="ORF">PM001_LOCUS1584</name>
</gene>
<evidence type="ECO:0000256" key="2">
    <source>
        <dbReference type="SAM" id="MobiDB-lite"/>
    </source>
</evidence>
<proteinExistence type="predicted"/>
<feature type="compositionally biased region" description="Basic and acidic residues" evidence="2">
    <location>
        <begin position="115"/>
        <end position="124"/>
    </location>
</feature>
<dbReference type="AlphaFoldDB" id="A0AAV1T1U5"/>
<feature type="coiled-coil region" evidence="1">
    <location>
        <begin position="158"/>
        <end position="189"/>
    </location>
</feature>